<proteinExistence type="predicted"/>
<gene>
    <name evidence="1" type="ORF">LOY88_005018</name>
</gene>
<comment type="caution">
    <text evidence="1">The sequence shown here is derived from an EMBL/GenBank/DDBJ whole genome shotgun (WGS) entry which is preliminary data.</text>
</comment>
<accession>A0ACB8US03</accession>
<dbReference type="EMBL" id="JALBCA010000083">
    <property type="protein sequence ID" value="KAI2383828.1"/>
    <property type="molecule type" value="Genomic_DNA"/>
</dbReference>
<name>A0ACB8US03_9EURO</name>
<protein>
    <submittedName>
        <fullName evidence="1">Uncharacterized protein</fullName>
    </submittedName>
</protein>
<sequence length="411" mass="44490">MSVAEKRKIVEQDAFDDGARTPLDSPPRKKLRITQQQKQALIENLQLEVTERARKLRAHYALQAQDLRSRIERRVNRIPMALRKKLMGDLLAKYEETSVVDEARPNASTITGIPSPFKKAAIVPKTTGLTQRADKSPRISGKKPVVKAARVLGRKTYVYLMNGISRDILTDCSDEIHSSDKENVVRHNSIEPPLANPKKRGKTGATGGTARVISQHTQGSVLSPKSSNSRTFPQSPLKQSPVKPQAFKPHNASSFKSSIGNSDENSKTRARGAAQKILSPQSSPAVNRPSSAASFRPKNSTTKRPGTALGTTRKPVSRPATRQQRTRAASTSTVASNTSVGTTIIRSTRSGTTTTKKSTTGTGTLTGTRKAAASKNQVAPAKKKLMATTGPNKVSSAEAPQTGRRVLRNRP</sequence>
<reference evidence="1" key="1">
    <citation type="journal article" date="2022" name="bioRxiv">
        <title>Population genetic analysis of Ophidiomyces ophidiicola, the causative agent of snake fungal disease, indicates recent introductions to the USA.</title>
        <authorList>
            <person name="Ladner J.T."/>
            <person name="Palmer J.M."/>
            <person name="Ettinger C.L."/>
            <person name="Stajich J.E."/>
            <person name="Farrell T.M."/>
            <person name="Glorioso B.M."/>
            <person name="Lawson B."/>
            <person name="Price S.J."/>
            <person name="Stengle A.G."/>
            <person name="Grear D.A."/>
            <person name="Lorch J.M."/>
        </authorList>
    </citation>
    <scope>NUCLEOTIDE SEQUENCE</scope>
    <source>
        <strain evidence="1">NWHC 24266-5</strain>
    </source>
</reference>
<organism evidence="1">
    <name type="scientific">Ophidiomyces ophidiicola</name>
    <dbReference type="NCBI Taxonomy" id="1387563"/>
    <lineage>
        <taxon>Eukaryota</taxon>
        <taxon>Fungi</taxon>
        <taxon>Dikarya</taxon>
        <taxon>Ascomycota</taxon>
        <taxon>Pezizomycotina</taxon>
        <taxon>Eurotiomycetes</taxon>
        <taxon>Eurotiomycetidae</taxon>
        <taxon>Onygenales</taxon>
        <taxon>Onygenaceae</taxon>
        <taxon>Ophidiomyces</taxon>
    </lineage>
</organism>
<evidence type="ECO:0000313" key="1">
    <source>
        <dbReference type="EMBL" id="KAI2383828.1"/>
    </source>
</evidence>